<feature type="signal peptide" evidence="1">
    <location>
        <begin position="1"/>
        <end position="26"/>
    </location>
</feature>
<dbReference type="PROSITE" id="PS51318">
    <property type="entry name" value="TAT"/>
    <property type="match status" value="1"/>
</dbReference>
<protein>
    <recommendedName>
        <fullName evidence="4">Twin-arginine translocation signal domain-containing protein</fullName>
    </recommendedName>
</protein>
<accession>A0A6P2BX32</accession>
<dbReference type="EMBL" id="RPFW01000004">
    <property type="protein sequence ID" value="TVZ03632.1"/>
    <property type="molecule type" value="Genomic_DNA"/>
</dbReference>
<gene>
    <name evidence="2" type="ORF">EAS64_20720</name>
</gene>
<keyword evidence="3" id="KW-1185">Reference proteome</keyword>
<evidence type="ECO:0000313" key="2">
    <source>
        <dbReference type="EMBL" id="TVZ03632.1"/>
    </source>
</evidence>
<evidence type="ECO:0008006" key="4">
    <source>
        <dbReference type="Google" id="ProtNLM"/>
    </source>
</evidence>
<feature type="chain" id="PRO_5026793797" description="Twin-arginine translocation signal domain-containing protein" evidence="1">
    <location>
        <begin position="27"/>
        <end position="96"/>
    </location>
</feature>
<name>A0A6P2BX32_9ACTN</name>
<keyword evidence="1" id="KW-0732">Signal</keyword>
<evidence type="ECO:0000256" key="1">
    <source>
        <dbReference type="SAM" id="SignalP"/>
    </source>
</evidence>
<dbReference type="Proteomes" id="UP000460272">
    <property type="component" value="Unassembled WGS sequence"/>
</dbReference>
<dbReference type="AlphaFoldDB" id="A0A6P2BX32"/>
<reference evidence="2 3" key="1">
    <citation type="submission" date="2018-11" db="EMBL/GenBank/DDBJ databases">
        <title>Trebonia kvetii gen.nov., sp.nov., a novel acidophilic actinobacterium, and proposal of the new actinobacterial family Treboniaceae fam. nov.</title>
        <authorList>
            <person name="Rapoport D."/>
            <person name="Sagova-Mareckova M."/>
            <person name="Sedlacek I."/>
            <person name="Provaznik J."/>
            <person name="Kralova S."/>
            <person name="Pavlinic D."/>
            <person name="Benes V."/>
            <person name="Kopecky J."/>
        </authorList>
    </citation>
    <scope>NUCLEOTIDE SEQUENCE [LARGE SCALE GENOMIC DNA]</scope>
    <source>
        <strain evidence="2 3">15Tr583</strain>
    </source>
</reference>
<sequence>MEPPGHSRRSLLKGAATAGAAGIAMAALSGAALPTAAGRRSAAPARIAGAAPAEGSEQVVVHVRDAATGEMDVFAGTTCTRVRDTQLAARLLQAAR</sequence>
<proteinExistence type="predicted"/>
<comment type="caution">
    <text evidence="2">The sequence shown here is derived from an EMBL/GenBank/DDBJ whole genome shotgun (WGS) entry which is preliminary data.</text>
</comment>
<evidence type="ECO:0000313" key="3">
    <source>
        <dbReference type="Proteomes" id="UP000460272"/>
    </source>
</evidence>
<organism evidence="2 3">
    <name type="scientific">Trebonia kvetii</name>
    <dbReference type="NCBI Taxonomy" id="2480626"/>
    <lineage>
        <taxon>Bacteria</taxon>
        <taxon>Bacillati</taxon>
        <taxon>Actinomycetota</taxon>
        <taxon>Actinomycetes</taxon>
        <taxon>Streptosporangiales</taxon>
        <taxon>Treboniaceae</taxon>
        <taxon>Trebonia</taxon>
    </lineage>
</organism>
<dbReference type="InterPro" id="IPR006311">
    <property type="entry name" value="TAT_signal"/>
</dbReference>